<gene>
    <name evidence="1" type="ORF">TM448A00161_0018</name>
</gene>
<dbReference type="AlphaFoldDB" id="A0A6H1ZBR0"/>
<name>A0A6H1ZBR0_9ZZZZ</name>
<reference evidence="1" key="1">
    <citation type="submission" date="2020-03" db="EMBL/GenBank/DDBJ databases">
        <title>The deep terrestrial virosphere.</title>
        <authorList>
            <person name="Holmfeldt K."/>
            <person name="Nilsson E."/>
            <person name="Simone D."/>
            <person name="Lopez-Fernandez M."/>
            <person name="Wu X."/>
            <person name="de Brujin I."/>
            <person name="Lundin D."/>
            <person name="Andersson A."/>
            <person name="Bertilsson S."/>
            <person name="Dopson M."/>
        </authorList>
    </citation>
    <scope>NUCLEOTIDE SEQUENCE</scope>
    <source>
        <strain evidence="1">TM448A00161</strain>
    </source>
</reference>
<dbReference type="EMBL" id="MT143982">
    <property type="protein sequence ID" value="QJA44871.1"/>
    <property type="molecule type" value="Genomic_DNA"/>
</dbReference>
<protein>
    <submittedName>
        <fullName evidence="1">Uncharacterized protein</fullName>
    </submittedName>
</protein>
<sequence length="285" mass="33138">MNRRIQVRRRKDTPVTAIYEGVTRREKLEAYEPSFYLSRIWMGVCPPENGEPGYTAVLGQIYDGIQDRREPLVRLLDEGTALDPADFSPAELKRYKIPYDNARRPTKSRLGQAVIALKDIYWPQLCLLPPGSKGKGSDQQGAPFTAFIRKLNGLMAYDMSQGQRFFRQWWPFYSTTRRVVDGVVEVEEEDRDYNKALIDALYESQALIINEHCTIYLDERLEVAKRCVGMVLHEMEVRDVAPTMRTFEFGDGYADPVDDPDWEDDVDRDMREQEDMWAWYAGVER</sequence>
<accession>A0A6H1ZBR0</accession>
<organism evidence="1">
    <name type="scientific">viral metagenome</name>
    <dbReference type="NCBI Taxonomy" id="1070528"/>
    <lineage>
        <taxon>unclassified sequences</taxon>
        <taxon>metagenomes</taxon>
        <taxon>organismal metagenomes</taxon>
    </lineage>
</organism>
<proteinExistence type="predicted"/>
<evidence type="ECO:0000313" key="1">
    <source>
        <dbReference type="EMBL" id="QJA44871.1"/>
    </source>
</evidence>